<proteinExistence type="predicted"/>
<gene>
    <name evidence="1" type="ORF">RHGRI_029469</name>
</gene>
<evidence type="ECO:0000313" key="2">
    <source>
        <dbReference type="Proteomes" id="UP000823749"/>
    </source>
</evidence>
<dbReference type="EMBL" id="JACTNZ010000010">
    <property type="protein sequence ID" value="KAG5528817.1"/>
    <property type="molecule type" value="Genomic_DNA"/>
</dbReference>
<dbReference type="GO" id="GO:0046556">
    <property type="term" value="F:alpha-L-arabinofuranosidase activity"/>
    <property type="evidence" value="ECO:0007669"/>
    <property type="project" value="TreeGrafter"/>
</dbReference>
<dbReference type="InterPro" id="IPR051563">
    <property type="entry name" value="Glycosyl_Hydrolase_51"/>
</dbReference>
<keyword evidence="2" id="KW-1185">Reference proteome</keyword>
<protein>
    <submittedName>
        <fullName evidence="1">Uncharacterized protein</fullName>
    </submittedName>
</protein>
<dbReference type="PANTHER" id="PTHR31776">
    <property type="entry name" value="ALPHA-L-ARABINOFURANOSIDASE 1"/>
    <property type="match status" value="1"/>
</dbReference>
<organism evidence="1 2">
    <name type="scientific">Rhododendron griersonianum</name>
    <dbReference type="NCBI Taxonomy" id="479676"/>
    <lineage>
        <taxon>Eukaryota</taxon>
        <taxon>Viridiplantae</taxon>
        <taxon>Streptophyta</taxon>
        <taxon>Embryophyta</taxon>
        <taxon>Tracheophyta</taxon>
        <taxon>Spermatophyta</taxon>
        <taxon>Magnoliopsida</taxon>
        <taxon>eudicotyledons</taxon>
        <taxon>Gunneridae</taxon>
        <taxon>Pentapetalae</taxon>
        <taxon>asterids</taxon>
        <taxon>Ericales</taxon>
        <taxon>Ericaceae</taxon>
        <taxon>Ericoideae</taxon>
        <taxon>Rhodoreae</taxon>
        <taxon>Rhododendron</taxon>
    </lineage>
</organism>
<evidence type="ECO:0000313" key="1">
    <source>
        <dbReference type="EMBL" id="KAG5528817.1"/>
    </source>
</evidence>
<reference evidence="1" key="1">
    <citation type="submission" date="2020-08" db="EMBL/GenBank/DDBJ databases">
        <title>Plant Genome Project.</title>
        <authorList>
            <person name="Zhang R.-G."/>
        </authorList>
    </citation>
    <scope>NUCLEOTIDE SEQUENCE</scope>
    <source>
        <strain evidence="1">WSP0</strain>
        <tissue evidence="1">Leaf</tissue>
    </source>
</reference>
<dbReference type="PANTHER" id="PTHR31776:SF0">
    <property type="entry name" value="ALPHA-L-ARABINOFURANOSIDASE 1"/>
    <property type="match status" value="1"/>
</dbReference>
<dbReference type="AlphaFoldDB" id="A0AAV6IK33"/>
<name>A0AAV6IK33_9ERIC</name>
<sequence length="145" mass="15876">MLSKSTLSDLLFGCNFAEMASYAPLFVNANDRRWNPDAIVYNSLPAINIVNLKISIDGMKRNTFQSLGSTKTLLTSSNLMDENSNKNQRNSGSHELISTANLQFENSTSGSYMLFSTSRCLGLLEEILDSFEFAKGAPDSAWGSG</sequence>
<comment type="caution">
    <text evidence="1">The sequence shown here is derived from an EMBL/GenBank/DDBJ whole genome shotgun (WGS) entry which is preliminary data.</text>
</comment>
<accession>A0AAV6IK33</accession>
<dbReference type="Proteomes" id="UP000823749">
    <property type="component" value="Chromosome 10"/>
</dbReference>